<keyword evidence="4" id="KW-0443">Lipid metabolism</keyword>
<evidence type="ECO:0000256" key="7">
    <source>
        <dbReference type="ARBA" id="ARBA00023717"/>
    </source>
</evidence>
<dbReference type="EMBL" id="AZYO01000014">
    <property type="protein sequence ID" value="KOS56706.1"/>
    <property type="molecule type" value="Genomic_DNA"/>
</dbReference>
<evidence type="ECO:0000256" key="5">
    <source>
        <dbReference type="ARBA" id="ARBA00023239"/>
    </source>
</evidence>
<protein>
    <recommendedName>
        <fullName evidence="8">Probable enoyl-CoA hydratase EchA17</fullName>
        <ecNumber evidence="3">4.2.1.17</ecNumber>
    </recommendedName>
    <alternativeName>
        <fullName evidence="9">Probable enoyl-CoA hydratase echA17</fullName>
    </alternativeName>
</protein>
<comment type="caution">
    <text evidence="11">The sequence shown here is derived from an EMBL/GenBank/DDBJ whole genome shotgun (WGS) entry which is preliminary data.</text>
</comment>
<evidence type="ECO:0000256" key="1">
    <source>
        <dbReference type="ARBA" id="ARBA00002994"/>
    </source>
</evidence>
<dbReference type="InterPro" id="IPR018376">
    <property type="entry name" value="Enoyl-CoA_hyd/isom_CS"/>
</dbReference>
<evidence type="ECO:0000256" key="3">
    <source>
        <dbReference type="ARBA" id="ARBA00012076"/>
    </source>
</evidence>
<dbReference type="PROSITE" id="PS00166">
    <property type="entry name" value="ENOYL_COA_HYDRATASE"/>
    <property type="match status" value="1"/>
</dbReference>
<name>A0A0M8PHZ4_RHORH</name>
<dbReference type="InterPro" id="IPR029045">
    <property type="entry name" value="ClpP/crotonase-like_dom_sf"/>
</dbReference>
<comment type="catalytic activity">
    <reaction evidence="7">
        <text>a 4-saturated-(3S)-3-hydroxyacyl-CoA = a (3E)-enoyl-CoA + H2O</text>
        <dbReference type="Rhea" id="RHEA:20724"/>
        <dbReference type="ChEBI" id="CHEBI:15377"/>
        <dbReference type="ChEBI" id="CHEBI:58521"/>
        <dbReference type="ChEBI" id="CHEBI:137480"/>
        <dbReference type="EC" id="4.2.1.17"/>
    </reaction>
</comment>
<reference evidence="12" key="2">
    <citation type="submission" date="2015-01" db="EMBL/GenBank/DDBJ databases">
        <title>Draft genome sequence of potential hydrocarbon metabolising strain of Rhodococcus rhodochrous.</title>
        <authorList>
            <person name="Aggarwal R.K."/>
            <person name="Dawar C."/>
        </authorList>
    </citation>
    <scope>NUCLEOTIDE SEQUENCE [LARGE SCALE GENOMIC DNA]</scope>
    <source>
        <strain evidence="12">KG-21</strain>
    </source>
</reference>
<dbReference type="Proteomes" id="UP000037712">
    <property type="component" value="Unassembled WGS sequence"/>
</dbReference>
<evidence type="ECO:0000256" key="8">
    <source>
        <dbReference type="ARBA" id="ARBA00039456"/>
    </source>
</evidence>
<evidence type="ECO:0000256" key="6">
    <source>
        <dbReference type="ARBA" id="ARBA00023709"/>
    </source>
</evidence>
<comment type="function">
    <text evidence="1">Could possibly oxidize fatty acids using specific components.</text>
</comment>
<dbReference type="Gene3D" id="3.90.226.10">
    <property type="entry name" value="2-enoyl-CoA Hydratase, Chain A, domain 1"/>
    <property type="match status" value="1"/>
</dbReference>
<dbReference type="CDD" id="cd06558">
    <property type="entry name" value="crotonase-like"/>
    <property type="match status" value="1"/>
</dbReference>
<dbReference type="PANTHER" id="PTHR43802">
    <property type="entry name" value="ENOYL-COA HYDRATASE"/>
    <property type="match status" value="1"/>
</dbReference>
<evidence type="ECO:0000256" key="2">
    <source>
        <dbReference type="ARBA" id="ARBA00005254"/>
    </source>
</evidence>
<proteinExistence type="inferred from homology"/>
<accession>A0A0M8PHZ4</accession>
<organism evidence="11 12">
    <name type="scientific">Rhodococcus rhodochrous KG-21</name>
    <dbReference type="NCBI Taxonomy" id="1441923"/>
    <lineage>
        <taxon>Bacteria</taxon>
        <taxon>Bacillati</taxon>
        <taxon>Actinomycetota</taxon>
        <taxon>Actinomycetes</taxon>
        <taxon>Mycobacteriales</taxon>
        <taxon>Nocardiaceae</taxon>
        <taxon>Rhodococcus</taxon>
    </lineage>
</organism>
<dbReference type="InterPro" id="IPR014748">
    <property type="entry name" value="Enoyl-CoA_hydra_C"/>
</dbReference>
<evidence type="ECO:0000256" key="4">
    <source>
        <dbReference type="ARBA" id="ARBA00022832"/>
    </source>
</evidence>
<dbReference type="RefSeq" id="WP_054372228.1">
    <property type="nucleotide sequence ID" value="NZ_AZYO01000014.1"/>
</dbReference>
<reference evidence="11 12" key="1">
    <citation type="journal article" date="2015" name="Genome Announc.">
        <title>Draft Genome Sequence of Rhodococcus rhodochrous Strain KG-21, a Soil Isolate from Oil Fields of Krishna-Godavari Basin, India.</title>
        <authorList>
            <person name="Dawar C."/>
            <person name="Aggarwal R.K."/>
        </authorList>
    </citation>
    <scope>NUCLEOTIDE SEQUENCE [LARGE SCALE GENOMIC DNA]</scope>
    <source>
        <strain evidence="11 12">KG-21</strain>
    </source>
</reference>
<gene>
    <name evidence="11" type="ORF">Z051_08245</name>
</gene>
<dbReference type="AlphaFoldDB" id="A0A0M8PHZ4"/>
<evidence type="ECO:0000256" key="9">
    <source>
        <dbReference type="ARBA" id="ARBA00073436"/>
    </source>
</evidence>
<comment type="catalytic activity">
    <reaction evidence="6">
        <text>a (3S)-3-hydroxyacyl-CoA = a (2E)-enoyl-CoA + H2O</text>
        <dbReference type="Rhea" id="RHEA:16105"/>
        <dbReference type="ChEBI" id="CHEBI:15377"/>
        <dbReference type="ChEBI" id="CHEBI:57318"/>
        <dbReference type="ChEBI" id="CHEBI:58856"/>
        <dbReference type="EC" id="4.2.1.17"/>
    </reaction>
</comment>
<dbReference type="GO" id="GO:0004300">
    <property type="term" value="F:enoyl-CoA hydratase activity"/>
    <property type="evidence" value="ECO:0007669"/>
    <property type="project" value="UniProtKB-EC"/>
</dbReference>
<evidence type="ECO:0000313" key="12">
    <source>
        <dbReference type="Proteomes" id="UP000037712"/>
    </source>
</evidence>
<dbReference type="PANTHER" id="PTHR43802:SF1">
    <property type="entry name" value="IP11341P-RELATED"/>
    <property type="match status" value="1"/>
</dbReference>
<keyword evidence="5" id="KW-0456">Lyase</keyword>
<evidence type="ECO:0000256" key="10">
    <source>
        <dbReference type="RuleBase" id="RU003707"/>
    </source>
</evidence>
<dbReference type="Pfam" id="PF00378">
    <property type="entry name" value="ECH_1"/>
    <property type="match status" value="1"/>
</dbReference>
<dbReference type="PATRIC" id="fig|1441923.3.peg.1821"/>
<dbReference type="InterPro" id="IPR001753">
    <property type="entry name" value="Enoyl-CoA_hydra/iso"/>
</dbReference>
<keyword evidence="4" id="KW-0276">Fatty acid metabolism</keyword>
<evidence type="ECO:0000313" key="11">
    <source>
        <dbReference type="EMBL" id="KOS56706.1"/>
    </source>
</evidence>
<dbReference type="EC" id="4.2.1.17" evidence="3"/>
<comment type="similarity">
    <text evidence="2 10">Belongs to the enoyl-CoA hydratase/isomerase family.</text>
</comment>
<dbReference type="SUPFAM" id="SSF52096">
    <property type="entry name" value="ClpP/crotonase"/>
    <property type="match status" value="1"/>
</dbReference>
<sequence>MPDLEWSVENNVGTIRLNRPEQRNAFTFEMVHEWARLLRAAKDDDDVRVVVLTGTGDKAFCSGIDLGSISNANAELTPLERKSHLHDEIHQVAYAIEALDKPVIASINGAAVGAGLDMALMCDMRIAARSARLSEGYIKVGLTPGDGGAYYLPRLVGTAKALELLLTGDFVSASEALQIGMVNRVVEDSELGAATQRLAEQIASAPPVTVRMIKRATYQSSRSDLRTALDLISSHFAVVASTQDAAEALSAMKEKRSPAFVGK</sequence>
<dbReference type="FunFam" id="3.90.226.10:FF:000009">
    <property type="entry name" value="Carnitinyl-CoA dehydratase"/>
    <property type="match status" value="1"/>
</dbReference>
<dbReference type="Gene3D" id="1.10.12.10">
    <property type="entry name" value="Lyase 2-enoyl-coa Hydratase, Chain A, domain 2"/>
    <property type="match status" value="1"/>
</dbReference>
<dbReference type="GO" id="GO:0006631">
    <property type="term" value="P:fatty acid metabolic process"/>
    <property type="evidence" value="ECO:0007669"/>
    <property type="project" value="UniProtKB-KW"/>
</dbReference>